<evidence type="ECO:0000256" key="2">
    <source>
        <dbReference type="ARBA" id="ARBA00023125"/>
    </source>
</evidence>
<reference evidence="7" key="1">
    <citation type="submission" date="2022-05" db="EMBL/GenBank/DDBJ databases">
        <title>Jatrophihabitans sp. SB3-54 whole genome sequence.</title>
        <authorList>
            <person name="Suh M.K."/>
            <person name="Eom M.K."/>
            <person name="Kim J.S."/>
            <person name="Kim H.S."/>
            <person name="Do H.E."/>
            <person name="Shin Y.K."/>
            <person name="Lee J.-S."/>
        </authorList>
    </citation>
    <scope>NUCLEOTIDE SEQUENCE</scope>
    <source>
        <strain evidence="7">SB3-54</strain>
    </source>
</reference>
<accession>A0ABY7K000</accession>
<evidence type="ECO:0000256" key="3">
    <source>
        <dbReference type="ARBA" id="ARBA00023163"/>
    </source>
</evidence>
<evidence type="ECO:0000313" key="8">
    <source>
        <dbReference type="Proteomes" id="UP001164693"/>
    </source>
</evidence>
<dbReference type="Pfam" id="PF00440">
    <property type="entry name" value="TetR_N"/>
    <property type="match status" value="1"/>
</dbReference>
<evidence type="ECO:0000256" key="4">
    <source>
        <dbReference type="PROSITE-ProRule" id="PRU00335"/>
    </source>
</evidence>
<name>A0ABY7K000_9ACTN</name>
<dbReference type="SUPFAM" id="SSF48498">
    <property type="entry name" value="Tetracyclin repressor-like, C-terminal domain"/>
    <property type="match status" value="1"/>
</dbReference>
<dbReference type="PANTHER" id="PTHR30055:SF234">
    <property type="entry name" value="HTH-TYPE TRANSCRIPTIONAL REGULATOR BETI"/>
    <property type="match status" value="1"/>
</dbReference>
<dbReference type="InterPro" id="IPR036271">
    <property type="entry name" value="Tet_transcr_reg_TetR-rel_C_sf"/>
</dbReference>
<dbReference type="PRINTS" id="PR00455">
    <property type="entry name" value="HTHTETR"/>
</dbReference>
<dbReference type="PROSITE" id="PS50977">
    <property type="entry name" value="HTH_TETR_2"/>
    <property type="match status" value="1"/>
</dbReference>
<keyword evidence="3" id="KW-0804">Transcription</keyword>
<organism evidence="7 8">
    <name type="scientific">Jatrophihabitans cynanchi</name>
    <dbReference type="NCBI Taxonomy" id="2944128"/>
    <lineage>
        <taxon>Bacteria</taxon>
        <taxon>Bacillati</taxon>
        <taxon>Actinomycetota</taxon>
        <taxon>Actinomycetes</taxon>
        <taxon>Jatrophihabitantales</taxon>
        <taxon>Jatrophihabitantaceae</taxon>
        <taxon>Jatrophihabitans</taxon>
    </lineage>
</organism>
<protein>
    <submittedName>
        <fullName evidence="7">TetR/AcrR family transcriptional regulator</fullName>
    </submittedName>
</protein>
<dbReference type="InterPro" id="IPR050109">
    <property type="entry name" value="HTH-type_TetR-like_transc_reg"/>
</dbReference>
<dbReference type="RefSeq" id="WP_269442984.1">
    <property type="nucleotide sequence ID" value="NZ_CP097463.1"/>
</dbReference>
<dbReference type="InterPro" id="IPR009057">
    <property type="entry name" value="Homeodomain-like_sf"/>
</dbReference>
<keyword evidence="2 4" id="KW-0238">DNA-binding</keyword>
<evidence type="ECO:0000313" key="7">
    <source>
        <dbReference type="EMBL" id="WAX56451.1"/>
    </source>
</evidence>
<keyword evidence="8" id="KW-1185">Reference proteome</keyword>
<evidence type="ECO:0000256" key="5">
    <source>
        <dbReference type="SAM" id="MobiDB-lite"/>
    </source>
</evidence>
<proteinExistence type="predicted"/>
<dbReference type="SUPFAM" id="SSF46689">
    <property type="entry name" value="Homeodomain-like"/>
    <property type="match status" value="1"/>
</dbReference>
<sequence>MAAGDDAAATDRRGRRRLETVEEILDAAAGIMAEQGAGGLTLGELARRIGVRPPSLYGYFDSKNALYDALFERGWTRLNQTMATQLPGVREAPEPRAQALSVAETFVRWSVENAAYAQLMFWRPVPGFEPSAQAYAPAVEAMRRARQVLTVLQDRGVLDRASDLDEALGAWVVIVSGVVSQQLSNAPHEAFEDGTFTRLLPQLTSMFLTHYGSGGGTDDRTSSNPACGRTAADQPGRSTRGGRSPARRDPGAAARTRRG</sequence>
<feature type="region of interest" description="Disordered" evidence="5">
    <location>
        <begin position="214"/>
        <end position="259"/>
    </location>
</feature>
<evidence type="ECO:0000259" key="6">
    <source>
        <dbReference type="PROSITE" id="PS50977"/>
    </source>
</evidence>
<gene>
    <name evidence="7" type="ORF">M6B22_18210</name>
</gene>
<dbReference type="PANTHER" id="PTHR30055">
    <property type="entry name" value="HTH-TYPE TRANSCRIPTIONAL REGULATOR RUTR"/>
    <property type="match status" value="1"/>
</dbReference>
<dbReference type="Gene3D" id="1.10.357.10">
    <property type="entry name" value="Tetracycline Repressor, domain 2"/>
    <property type="match status" value="1"/>
</dbReference>
<evidence type="ECO:0000256" key="1">
    <source>
        <dbReference type="ARBA" id="ARBA00023015"/>
    </source>
</evidence>
<feature type="domain" description="HTH tetR-type" evidence="6">
    <location>
        <begin position="18"/>
        <end position="78"/>
    </location>
</feature>
<feature type="DNA-binding region" description="H-T-H motif" evidence="4">
    <location>
        <begin position="41"/>
        <end position="60"/>
    </location>
</feature>
<dbReference type="EMBL" id="CP097463">
    <property type="protein sequence ID" value="WAX56451.1"/>
    <property type="molecule type" value="Genomic_DNA"/>
</dbReference>
<keyword evidence="1" id="KW-0805">Transcription regulation</keyword>
<dbReference type="InterPro" id="IPR001647">
    <property type="entry name" value="HTH_TetR"/>
</dbReference>
<dbReference type="Proteomes" id="UP001164693">
    <property type="component" value="Chromosome"/>
</dbReference>